<evidence type="ECO:0000313" key="3">
    <source>
        <dbReference type="Proteomes" id="UP000193144"/>
    </source>
</evidence>
<accession>A0A1Y1ZWM1</accession>
<sequence>MATQGEHEPAAHPRDDSDNQLAPEVCRADDGFVNYLLRGTDTAPTLDDIERERRNRATTPVSNDDHTTHQTTGPSRSEPASSLRATVGSTSDGHSRAIDEPADTNGFHRGGVQEQERECSHVGAWVDGMERDVNGTDVDGQENNDEDDRGRGP</sequence>
<protein>
    <submittedName>
        <fullName evidence="2">Uncharacterized protein</fullName>
    </submittedName>
</protein>
<keyword evidence="3" id="KW-1185">Reference proteome</keyword>
<gene>
    <name evidence="2" type="ORF">BCR34DRAFT_224157</name>
</gene>
<feature type="compositionally biased region" description="Basic and acidic residues" evidence="1">
    <location>
        <begin position="1"/>
        <end position="17"/>
    </location>
</feature>
<dbReference type="Proteomes" id="UP000193144">
    <property type="component" value="Unassembled WGS sequence"/>
</dbReference>
<organism evidence="2 3">
    <name type="scientific">Clohesyomyces aquaticus</name>
    <dbReference type="NCBI Taxonomy" id="1231657"/>
    <lineage>
        <taxon>Eukaryota</taxon>
        <taxon>Fungi</taxon>
        <taxon>Dikarya</taxon>
        <taxon>Ascomycota</taxon>
        <taxon>Pezizomycotina</taxon>
        <taxon>Dothideomycetes</taxon>
        <taxon>Pleosporomycetidae</taxon>
        <taxon>Pleosporales</taxon>
        <taxon>Lindgomycetaceae</taxon>
        <taxon>Clohesyomyces</taxon>
    </lineage>
</organism>
<name>A0A1Y1ZWM1_9PLEO</name>
<feature type="region of interest" description="Disordered" evidence="1">
    <location>
        <begin position="38"/>
        <end position="153"/>
    </location>
</feature>
<comment type="caution">
    <text evidence="2">The sequence shown here is derived from an EMBL/GenBank/DDBJ whole genome shotgun (WGS) entry which is preliminary data.</text>
</comment>
<evidence type="ECO:0000256" key="1">
    <source>
        <dbReference type="SAM" id="MobiDB-lite"/>
    </source>
</evidence>
<evidence type="ECO:0000313" key="2">
    <source>
        <dbReference type="EMBL" id="ORY14646.1"/>
    </source>
</evidence>
<feature type="compositionally biased region" description="Polar residues" evidence="1">
    <location>
        <begin position="69"/>
        <end position="92"/>
    </location>
</feature>
<reference evidence="2 3" key="1">
    <citation type="submission" date="2016-07" db="EMBL/GenBank/DDBJ databases">
        <title>Pervasive Adenine N6-methylation of Active Genes in Fungi.</title>
        <authorList>
            <consortium name="DOE Joint Genome Institute"/>
            <person name="Mondo S.J."/>
            <person name="Dannebaum R.O."/>
            <person name="Kuo R.C."/>
            <person name="Labutti K."/>
            <person name="Haridas S."/>
            <person name="Kuo A."/>
            <person name="Salamov A."/>
            <person name="Ahrendt S.R."/>
            <person name="Lipzen A."/>
            <person name="Sullivan W."/>
            <person name="Andreopoulos W.B."/>
            <person name="Clum A."/>
            <person name="Lindquist E."/>
            <person name="Daum C."/>
            <person name="Ramamoorthy G.K."/>
            <person name="Gryganskyi A."/>
            <person name="Culley D."/>
            <person name="Magnuson J.K."/>
            <person name="James T.Y."/>
            <person name="O'Malley M.A."/>
            <person name="Stajich J.E."/>
            <person name="Spatafora J.W."/>
            <person name="Visel A."/>
            <person name="Grigoriev I.V."/>
        </authorList>
    </citation>
    <scope>NUCLEOTIDE SEQUENCE [LARGE SCALE GENOMIC DNA]</scope>
    <source>
        <strain evidence="2 3">CBS 115471</strain>
    </source>
</reference>
<dbReference type="AlphaFoldDB" id="A0A1Y1ZWM1"/>
<feature type="region of interest" description="Disordered" evidence="1">
    <location>
        <begin position="1"/>
        <end position="25"/>
    </location>
</feature>
<dbReference type="EMBL" id="MCFA01000031">
    <property type="protein sequence ID" value="ORY14646.1"/>
    <property type="molecule type" value="Genomic_DNA"/>
</dbReference>
<proteinExistence type="predicted"/>